<protein>
    <submittedName>
        <fullName evidence="1">Uncharacterized protein</fullName>
    </submittedName>
</protein>
<sequence length="42" mass="4952">MFPPLYFSEQNNINFEEILLVKFMTKKDGGVTIELFNLQLKT</sequence>
<proteinExistence type="predicted"/>
<evidence type="ECO:0000313" key="1">
    <source>
        <dbReference type="EMBL" id="SVB12181.1"/>
    </source>
</evidence>
<dbReference type="AlphaFoldDB" id="A0A382BFA8"/>
<name>A0A382BFA8_9ZZZZ</name>
<organism evidence="1">
    <name type="scientific">marine metagenome</name>
    <dbReference type="NCBI Taxonomy" id="408172"/>
    <lineage>
        <taxon>unclassified sequences</taxon>
        <taxon>metagenomes</taxon>
        <taxon>ecological metagenomes</taxon>
    </lineage>
</organism>
<gene>
    <name evidence="1" type="ORF">METZ01_LOCUS165035</name>
</gene>
<reference evidence="1" key="1">
    <citation type="submission" date="2018-05" db="EMBL/GenBank/DDBJ databases">
        <authorList>
            <person name="Lanie J.A."/>
            <person name="Ng W.-L."/>
            <person name="Kazmierczak K.M."/>
            <person name="Andrzejewski T.M."/>
            <person name="Davidsen T.M."/>
            <person name="Wayne K.J."/>
            <person name="Tettelin H."/>
            <person name="Glass J.I."/>
            <person name="Rusch D."/>
            <person name="Podicherti R."/>
            <person name="Tsui H.-C.T."/>
            <person name="Winkler M.E."/>
        </authorList>
    </citation>
    <scope>NUCLEOTIDE SEQUENCE</scope>
</reference>
<dbReference type="EMBL" id="UINC01029450">
    <property type="protein sequence ID" value="SVB12181.1"/>
    <property type="molecule type" value="Genomic_DNA"/>
</dbReference>
<accession>A0A382BFA8</accession>